<comment type="subcellular location">
    <subcellularLocation>
        <location evidence="9">Cytoplasm</location>
    </subcellularLocation>
</comment>
<evidence type="ECO:0000256" key="7">
    <source>
        <dbReference type="ARBA" id="ARBA00022840"/>
    </source>
</evidence>
<gene>
    <name evidence="9 11" type="primary">gmk</name>
    <name evidence="11" type="ORF">KJP28_10510</name>
</gene>
<proteinExistence type="inferred from homology"/>
<evidence type="ECO:0000256" key="3">
    <source>
        <dbReference type="ARBA" id="ARBA00016296"/>
    </source>
</evidence>
<evidence type="ECO:0000256" key="4">
    <source>
        <dbReference type="ARBA" id="ARBA00022679"/>
    </source>
</evidence>
<comment type="catalytic activity">
    <reaction evidence="9">
        <text>GMP + ATP = GDP + ADP</text>
        <dbReference type="Rhea" id="RHEA:20780"/>
        <dbReference type="ChEBI" id="CHEBI:30616"/>
        <dbReference type="ChEBI" id="CHEBI:58115"/>
        <dbReference type="ChEBI" id="CHEBI:58189"/>
        <dbReference type="ChEBI" id="CHEBI:456216"/>
        <dbReference type="EC" id="2.7.4.8"/>
    </reaction>
</comment>
<keyword evidence="9" id="KW-0963">Cytoplasm</keyword>
<evidence type="ECO:0000256" key="1">
    <source>
        <dbReference type="ARBA" id="ARBA00005790"/>
    </source>
</evidence>
<keyword evidence="12" id="KW-1185">Reference proteome</keyword>
<dbReference type="HAMAP" id="MF_00328">
    <property type="entry name" value="Guanylate_kinase"/>
    <property type="match status" value="1"/>
</dbReference>
<dbReference type="SMART" id="SM00072">
    <property type="entry name" value="GuKc"/>
    <property type="match status" value="1"/>
</dbReference>
<evidence type="ECO:0000256" key="8">
    <source>
        <dbReference type="ARBA" id="ARBA00030128"/>
    </source>
</evidence>
<keyword evidence="7 9" id="KW-0067">ATP-binding</keyword>
<comment type="caution">
    <text evidence="11">The sequence shown here is derived from an EMBL/GenBank/DDBJ whole genome shotgun (WGS) entry which is preliminary data.</text>
</comment>
<evidence type="ECO:0000256" key="6">
    <source>
        <dbReference type="ARBA" id="ARBA00022777"/>
    </source>
</evidence>
<dbReference type="PANTHER" id="PTHR23117:SF13">
    <property type="entry name" value="GUANYLATE KINASE"/>
    <property type="match status" value="1"/>
</dbReference>
<evidence type="ECO:0000256" key="9">
    <source>
        <dbReference type="HAMAP-Rule" id="MF_00328"/>
    </source>
</evidence>
<evidence type="ECO:0000256" key="2">
    <source>
        <dbReference type="ARBA" id="ARBA00012961"/>
    </source>
</evidence>
<dbReference type="PROSITE" id="PS50052">
    <property type="entry name" value="GUANYLATE_KINASE_2"/>
    <property type="match status" value="1"/>
</dbReference>
<organism evidence="11 12">
    <name type="scientific">Maritimibacter dapengensis</name>
    <dbReference type="NCBI Taxonomy" id="2836868"/>
    <lineage>
        <taxon>Bacteria</taxon>
        <taxon>Pseudomonadati</taxon>
        <taxon>Pseudomonadota</taxon>
        <taxon>Alphaproteobacteria</taxon>
        <taxon>Rhodobacterales</taxon>
        <taxon>Roseobacteraceae</taxon>
        <taxon>Maritimibacter</taxon>
    </lineage>
</organism>
<dbReference type="PANTHER" id="PTHR23117">
    <property type="entry name" value="GUANYLATE KINASE-RELATED"/>
    <property type="match status" value="1"/>
</dbReference>
<dbReference type="RefSeq" id="WP_218392495.1">
    <property type="nucleotide sequence ID" value="NZ_JAHUZE010000002.1"/>
</dbReference>
<comment type="similarity">
    <text evidence="1 9">Belongs to the guanylate kinase family.</text>
</comment>
<evidence type="ECO:0000313" key="11">
    <source>
        <dbReference type="EMBL" id="MBV7379360.1"/>
    </source>
</evidence>
<dbReference type="EMBL" id="JAHUZE010000002">
    <property type="protein sequence ID" value="MBV7379360.1"/>
    <property type="molecule type" value="Genomic_DNA"/>
</dbReference>
<feature type="binding site" evidence="9">
    <location>
        <begin position="12"/>
        <end position="19"/>
    </location>
    <ligand>
        <name>ATP</name>
        <dbReference type="ChEBI" id="CHEBI:30616"/>
    </ligand>
</feature>
<dbReference type="InterPro" id="IPR008145">
    <property type="entry name" value="GK/Ca_channel_bsu"/>
</dbReference>
<dbReference type="InterPro" id="IPR017665">
    <property type="entry name" value="Guanylate_kinase"/>
</dbReference>
<accession>A0ABS6T290</accession>
<keyword evidence="4 9" id="KW-0808">Transferase</keyword>
<name>A0ABS6T290_9RHOB</name>
<comment type="function">
    <text evidence="9">Essential for recycling GMP and indirectly, cGMP.</text>
</comment>
<dbReference type="InterPro" id="IPR008144">
    <property type="entry name" value="Guanylate_kin-like_dom"/>
</dbReference>
<feature type="domain" description="Guanylate kinase-like" evidence="10">
    <location>
        <begin position="5"/>
        <end position="185"/>
    </location>
</feature>
<evidence type="ECO:0000256" key="5">
    <source>
        <dbReference type="ARBA" id="ARBA00022741"/>
    </source>
</evidence>
<dbReference type="InterPro" id="IPR020590">
    <property type="entry name" value="Guanylate_kinase_CS"/>
</dbReference>
<evidence type="ECO:0000259" key="10">
    <source>
        <dbReference type="PROSITE" id="PS50052"/>
    </source>
</evidence>
<protein>
    <recommendedName>
        <fullName evidence="3 9">Guanylate kinase</fullName>
        <ecNumber evidence="2 9">2.7.4.8</ecNumber>
    </recommendedName>
    <alternativeName>
        <fullName evidence="8 9">GMP kinase</fullName>
    </alternativeName>
</protein>
<dbReference type="Pfam" id="PF00625">
    <property type="entry name" value="Guanylate_kin"/>
    <property type="match status" value="1"/>
</dbReference>
<dbReference type="GO" id="GO:0004385">
    <property type="term" value="F:GMP kinase activity"/>
    <property type="evidence" value="ECO:0007669"/>
    <property type="project" value="UniProtKB-EC"/>
</dbReference>
<reference evidence="11 12" key="1">
    <citation type="submission" date="2021-05" db="EMBL/GenBank/DDBJ databases">
        <title>Culturable bacteria isolated from Daya Bay.</title>
        <authorList>
            <person name="Zheng W."/>
            <person name="Yu S."/>
            <person name="Huang Y."/>
        </authorList>
    </citation>
    <scope>NUCLEOTIDE SEQUENCE [LARGE SCALE GENOMIC DNA]</scope>
    <source>
        <strain evidence="11 12">DP4N28-5</strain>
    </source>
</reference>
<dbReference type="CDD" id="cd00071">
    <property type="entry name" value="GMPK"/>
    <property type="match status" value="1"/>
</dbReference>
<dbReference type="NCBIfam" id="TIGR03263">
    <property type="entry name" value="guanyl_kin"/>
    <property type="match status" value="1"/>
</dbReference>
<keyword evidence="5 9" id="KW-0547">Nucleotide-binding</keyword>
<keyword evidence="6 9" id="KW-0418">Kinase</keyword>
<dbReference type="PROSITE" id="PS00856">
    <property type="entry name" value="GUANYLATE_KINASE_1"/>
    <property type="match status" value="1"/>
</dbReference>
<sequence length="213" mass="24320">MKRRGLLIILSSPSGAGKSTLAHRLMDWDPTLSFSVSATTRAPRDGEVDGVDYRFMDEAGFKRLVQDGEMLEHAHVFGNFYGSPEAPVREAIEAGRDVLFDIDWQGAEQIKHSALRDHVLSIFVLPPSIAELRRRLVSRAKDTEDTISKRMLKSWDEISHWHGYDYVLVNDDLDTTFDKLKTIVEAERLRQAQQPDLFPFIRSLQAEFDEEST</sequence>
<dbReference type="EC" id="2.7.4.8" evidence="2 9"/>
<evidence type="ECO:0000313" key="12">
    <source>
        <dbReference type="Proteomes" id="UP000756530"/>
    </source>
</evidence>
<dbReference type="Proteomes" id="UP000756530">
    <property type="component" value="Unassembled WGS sequence"/>
</dbReference>